<dbReference type="GO" id="GO:0000786">
    <property type="term" value="C:nucleosome"/>
    <property type="evidence" value="ECO:0007669"/>
    <property type="project" value="UniProtKB-KW"/>
</dbReference>
<dbReference type="WBParaSite" id="TTAC_0000556301-mRNA-1">
    <property type="protein sequence ID" value="TTAC_0000556301-mRNA-1"/>
    <property type="gene ID" value="TTAC_0000556301"/>
</dbReference>
<dbReference type="GO" id="GO:0046982">
    <property type="term" value="F:protein heterodimerization activity"/>
    <property type="evidence" value="ECO:0007669"/>
    <property type="project" value="InterPro"/>
</dbReference>
<keyword evidence="6" id="KW-0539">Nucleus</keyword>
<dbReference type="InterPro" id="IPR032454">
    <property type="entry name" value="Histone_H2A_C"/>
</dbReference>
<comment type="similarity">
    <text evidence="6">Belongs to the histone H2A family.</text>
</comment>
<evidence type="ECO:0000313" key="9">
    <source>
        <dbReference type="Proteomes" id="UP000274429"/>
    </source>
</evidence>
<evidence type="ECO:0000256" key="2">
    <source>
        <dbReference type="ARBA" id="ARBA00004286"/>
    </source>
</evidence>
<organism evidence="10">
    <name type="scientific">Hydatigena taeniaeformis</name>
    <name type="common">Feline tapeworm</name>
    <name type="synonym">Taenia taeniaeformis</name>
    <dbReference type="NCBI Taxonomy" id="6205"/>
    <lineage>
        <taxon>Eukaryota</taxon>
        <taxon>Metazoa</taxon>
        <taxon>Spiralia</taxon>
        <taxon>Lophotrochozoa</taxon>
        <taxon>Platyhelminthes</taxon>
        <taxon>Cestoda</taxon>
        <taxon>Eucestoda</taxon>
        <taxon>Cyclophyllidea</taxon>
        <taxon>Taeniidae</taxon>
        <taxon>Hydatigera</taxon>
    </lineage>
</organism>
<evidence type="ECO:0000313" key="10">
    <source>
        <dbReference type="WBParaSite" id="TTAC_0000556301-mRNA-1"/>
    </source>
</evidence>
<dbReference type="PANTHER" id="PTHR23430">
    <property type="entry name" value="HISTONE H2A"/>
    <property type="match status" value="1"/>
</dbReference>
<keyword evidence="4 6" id="KW-0158">Chromosome</keyword>
<evidence type="ECO:0000256" key="3">
    <source>
        <dbReference type="ARBA" id="ARBA00011538"/>
    </source>
</evidence>
<evidence type="ECO:0000256" key="6">
    <source>
        <dbReference type="RuleBase" id="RU003767"/>
    </source>
</evidence>
<dbReference type="EMBL" id="UYWX01007931">
    <property type="protein sequence ID" value="VDM27202.1"/>
    <property type="molecule type" value="Genomic_DNA"/>
</dbReference>
<evidence type="ECO:0000256" key="5">
    <source>
        <dbReference type="ARBA" id="ARBA00023269"/>
    </source>
</evidence>
<dbReference type="Proteomes" id="UP000274429">
    <property type="component" value="Unassembled WGS sequence"/>
</dbReference>
<name>A0A0R3WXS3_HYDTA</name>
<feature type="domain" description="Histone H2A C-terminal" evidence="7">
    <location>
        <begin position="55"/>
        <end position="70"/>
    </location>
</feature>
<evidence type="ECO:0000256" key="4">
    <source>
        <dbReference type="ARBA" id="ARBA00022454"/>
    </source>
</evidence>
<comment type="subunit">
    <text evidence="3 6">The nucleosome is a histone octamer containing two molecules each of H2A, H2B, H3 and H4 assembled in one H3-H4 heterotetramer and two H2A-H2B heterodimers. The octamer wraps approximately 147 bp of DNA.</text>
</comment>
<dbReference type="SMART" id="SM00414">
    <property type="entry name" value="H2A"/>
    <property type="match status" value="1"/>
</dbReference>
<dbReference type="Pfam" id="PF16211">
    <property type="entry name" value="Histone_H2A_C"/>
    <property type="match status" value="1"/>
</dbReference>
<proteinExistence type="inferred from homology"/>
<dbReference type="GO" id="GO:0030527">
    <property type="term" value="F:structural constituent of chromatin"/>
    <property type="evidence" value="ECO:0007669"/>
    <property type="project" value="InterPro"/>
</dbReference>
<dbReference type="PRINTS" id="PR00620">
    <property type="entry name" value="HISTONEH2A"/>
</dbReference>
<dbReference type="STRING" id="6205.A0A0R3WXS3"/>
<protein>
    <recommendedName>
        <fullName evidence="6">Histone H2A</fullName>
    </recommendedName>
</protein>
<reference evidence="8 9" key="2">
    <citation type="submission" date="2018-11" db="EMBL/GenBank/DDBJ databases">
        <authorList>
            <consortium name="Pathogen Informatics"/>
        </authorList>
    </citation>
    <scope>NUCLEOTIDE SEQUENCE [LARGE SCALE GENOMIC DNA]</scope>
</reference>
<keyword evidence="6" id="KW-0238">DNA-binding</keyword>
<dbReference type="GO" id="GO:0005634">
    <property type="term" value="C:nucleus"/>
    <property type="evidence" value="ECO:0007669"/>
    <property type="project" value="UniProtKB-SubCell"/>
</dbReference>
<reference evidence="10" key="1">
    <citation type="submission" date="2017-02" db="UniProtKB">
        <authorList>
            <consortium name="WormBaseParasite"/>
        </authorList>
    </citation>
    <scope>IDENTIFICATION</scope>
</reference>
<accession>A0A0R3WXS3</accession>
<dbReference type="Gene3D" id="1.10.20.10">
    <property type="entry name" value="Histone, subunit A"/>
    <property type="match status" value="1"/>
</dbReference>
<comment type="subcellular location">
    <subcellularLocation>
        <location evidence="2">Chromosome</location>
    </subcellularLocation>
    <subcellularLocation>
        <location evidence="6">Nucleus</location>
    </subcellularLocation>
</comment>
<dbReference type="SUPFAM" id="SSF47113">
    <property type="entry name" value="Histone-fold"/>
    <property type="match status" value="1"/>
</dbReference>
<evidence type="ECO:0000313" key="8">
    <source>
        <dbReference type="EMBL" id="VDM27202.1"/>
    </source>
</evidence>
<keyword evidence="5 6" id="KW-0544">Nucleosome core</keyword>
<dbReference type="AlphaFoldDB" id="A0A0R3WXS3"/>
<dbReference type="GO" id="GO:0003677">
    <property type="term" value="F:DNA binding"/>
    <property type="evidence" value="ECO:0007669"/>
    <property type="project" value="UniProtKB-KW"/>
</dbReference>
<sequence>MSRVHRLLYRGDYLEFAGAGVPVHMAAMFEILTDELLEMAGNARRHLKLATRNGDELNRLLTGITIAQGGWLRCRCRSTGC</sequence>
<dbReference type="InterPro" id="IPR009072">
    <property type="entry name" value="Histone-fold"/>
</dbReference>
<keyword evidence="9" id="KW-1185">Reference proteome</keyword>
<dbReference type="InterPro" id="IPR002119">
    <property type="entry name" value="Histone_H2A"/>
</dbReference>
<gene>
    <name evidence="8" type="ORF">TTAC_LOCUS5547</name>
</gene>
<evidence type="ECO:0000256" key="1">
    <source>
        <dbReference type="ARBA" id="ARBA00002001"/>
    </source>
</evidence>
<comment type="function">
    <text evidence="1">Core component of nucleosome. Nucleosomes wrap and compact DNA into chromatin, limiting DNA accessibility to the cellular machineries which require DNA as a template. Histones thereby play a central role in transcription regulation, DNA repair, DNA replication and chromosomal stability. DNA accessibility is regulated via a complex set of post-translational modifications of histones, also called histone code, and nucleosome remodeling.</text>
</comment>
<evidence type="ECO:0000259" key="7">
    <source>
        <dbReference type="Pfam" id="PF16211"/>
    </source>
</evidence>